<comment type="caution">
    <text evidence="3">The sequence shown here is derived from an EMBL/GenBank/DDBJ whole genome shotgun (WGS) entry which is preliminary data.</text>
</comment>
<evidence type="ECO:0000313" key="3">
    <source>
        <dbReference type="EMBL" id="KAK8867731.1"/>
    </source>
</evidence>
<evidence type="ECO:0000256" key="2">
    <source>
        <dbReference type="SAM" id="MobiDB-lite"/>
    </source>
</evidence>
<feature type="region of interest" description="Disordered" evidence="2">
    <location>
        <begin position="207"/>
        <end position="288"/>
    </location>
</feature>
<keyword evidence="4" id="KW-1185">Reference proteome</keyword>
<dbReference type="EMBL" id="JAPCWZ010000004">
    <property type="protein sequence ID" value="KAK8867731.1"/>
    <property type="molecule type" value="Genomic_DNA"/>
</dbReference>
<dbReference type="Proteomes" id="UP001390339">
    <property type="component" value="Unassembled WGS sequence"/>
</dbReference>
<evidence type="ECO:0000256" key="1">
    <source>
        <dbReference type="SAM" id="Coils"/>
    </source>
</evidence>
<gene>
    <name evidence="3" type="ORF">PGQ11_006309</name>
</gene>
<feature type="compositionally biased region" description="Pro residues" evidence="2">
    <location>
        <begin position="20"/>
        <end position="33"/>
    </location>
</feature>
<feature type="region of interest" description="Disordered" evidence="2">
    <location>
        <begin position="1"/>
        <end position="92"/>
    </location>
</feature>
<protein>
    <submittedName>
        <fullName evidence="3">Uncharacterized protein</fullName>
    </submittedName>
</protein>
<feature type="region of interest" description="Disordered" evidence="2">
    <location>
        <begin position="1264"/>
        <end position="1309"/>
    </location>
</feature>
<keyword evidence="1" id="KW-0175">Coiled coil</keyword>
<accession>A0ABR2ITN0</accession>
<name>A0ABR2ITN0_9PEZI</name>
<reference evidence="3 4" key="1">
    <citation type="journal article" date="2024" name="IMA Fungus">
        <title>Apiospora arundinis, a panoply of carbohydrate-active enzymes and secondary metabolites.</title>
        <authorList>
            <person name="Sorensen T."/>
            <person name="Petersen C."/>
            <person name="Muurmann A.T."/>
            <person name="Christiansen J.V."/>
            <person name="Brundto M.L."/>
            <person name="Overgaard C.K."/>
            <person name="Boysen A.T."/>
            <person name="Wollenberg R.D."/>
            <person name="Larsen T.O."/>
            <person name="Sorensen J.L."/>
            <person name="Nielsen K.L."/>
            <person name="Sondergaard T.E."/>
        </authorList>
    </citation>
    <scope>NUCLEOTIDE SEQUENCE [LARGE SCALE GENOMIC DNA]</scope>
    <source>
        <strain evidence="3 4">AAU 773</strain>
    </source>
</reference>
<feature type="coiled-coil region" evidence="1">
    <location>
        <begin position="1071"/>
        <end position="1098"/>
    </location>
</feature>
<feature type="compositionally biased region" description="Pro residues" evidence="2">
    <location>
        <begin position="47"/>
        <end position="58"/>
    </location>
</feature>
<evidence type="ECO:0000313" key="4">
    <source>
        <dbReference type="Proteomes" id="UP001390339"/>
    </source>
</evidence>
<feature type="compositionally biased region" description="Acidic residues" evidence="2">
    <location>
        <begin position="219"/>
        <end position="240"/>
    </location>
</feature>
<feature type="region of interest" description="Disordered" evidence="2">
    <location>
        <begin position="351"/>
        <end position="375"/>
    </location>
</feature>
<feature type="region of interest" description="Disordered" evidence="2">
    <location>
        <begin position="122"/>
        <end position="148"/>
    </location>
</feature>
<organism evidence="3 4">
    <name type="scientific">Apiospora arundinis</name>
    <dbReference type="NCBI Taxonomy" id="335852"/>
    <lineage>
        <taxon>Eukaryota</taxon>
        <taxon>Fungi</taxon>
        <taxon>Dikarya</taxon>
        <taxon>Ascomycota</taxon>
        <taxon>Pezizomycotina</taxon>
        <taxon>Sordariomycetes</taxon>
        <taxon>Xylariomycetidae</taxon>
        <taxon>Amphisphaeriales</taxon>
        <taxon>Apiosporaceae</taxon>
        <taxon>Apiospora</taxon>
    </lineage>
</organism>
<feature type="compositionally biased region" description="Polar residues" evidence="2">
    <location>
        <begin position="77"/>
        <end position="92"/>
    </location>
</feature>
<feature type="compositionally biased region" description="Polar residues" evidence="2">
    <location>
        <begin position="130"/>
        <end position="140"/>
    </location>
</feature>
<proteinExistence type="predicted"/>
<sequence>MDPSDPTKIPPNPQKRTPLPTLPPTTPSPPRLPPTGIFRASPQQNAAPPPTIPAPLEQPAPAAAVSPYPLRSPPPETYQNPSNMSSPLDPNYHNYESSDYNWYLSGNHGAGKDYEKEVAELAAGEGGGNNTLHPNPSMDPSSAPPVQGQQEIVWPPEVQRKDIASLKTRASLRARRFISKNKVPAIEGWDWLPFMQAMFERDTQVPLNDEESPFNYLDPDADVDEDDDYDPDATEPEDEGGGGGGGDPLNPNKYGLENRPSPIPSTLEPNQRKQTHQPRITTKLPPPKQLGDGSWLYAVYIPEWCDPAWDPNWEHVYGTDRKRPRVYRDVLQSLWPALRADDAVRNPTPYARRWGIPSDRTDGRSRTSPTFSRTRDYGAGVDDKIMTQIMDEATRTRCLAATRQLIAEGKTQYRGEGIAPEIMDSYRRHAKIPSQEEIRTGAVRAGIPFERYIEKLPQNVRDLYSNLISDVLEDEDYQRVLFYDMTSDEMYRNNIFTMSNDETYNLTEIPLHPLLGKNKWESTLHKGAEKEYPRLVYDFWGKREEYDVHRNPMVWAAIQPALQLVTRVLQTDPPLWRSIRDLRTRRKVDPRLDPRSAEDSRTPYLQKMIRQDEIKQPGDQGYQEDLDDRWEAIETIASHGFDFTYHVDRLTLNHLEFSFGTGCMDEEGKPTNFEYGRTTLINAGLDSKIQIAIAAELVWPLLIPIYSSSEKLCASYVLATTILHELMHATCYSVDIMCARAFGLYHPKQTRDISIKLHDWWNIATDMECGRGEPWWRNDLRCEVGWAFEKDFWGDSAILVTGGTSSMKMSQNITSLPLALVAERHHTSTLATGYDTLRGHYPVEDYYRPISIDYYAKFFQDAFWDVEWPRHGFAAFKRLPPERQNLCLMLPTWYPERAMQDIFGSDNWRFFRIIIRSLRRFGHPIMAEYLNQLVWEVRGFHSLRNRWLIEANHWLYADEEWTRLLWRVADATDRLTKTWMSVSAPDDELYSEWVANKPDPKPDRAQWCQIMQNDLLELTREGGVYFTEIEAMHRMAADELRLMERMVYEFLTVRKGQRKFIYRPEANEDPLIQLVNRMAEYKERLEEAHDQLDDLQTYAPLAAEADRIAAWCAWLDQDARRLEHLCNLVLSEWQIDNDEAQKQRELFNTVPTALYEKRANRLRKLAMKEYTALDPRIRVAVDEMYKKVEFWVKNMSQQRIGLEIEESSMSGRDKVIALQKRLNKSNTEGNDSLGKPLGSVTPKKSNNIFSFKKSGSMRNVAGGAVRRAGGPLGTPAGVSRKGETTRGSRASSVFGRSGFGDAMPRRTTGPKASHAAATAFARYTHVERALGNAPPKFQGNFANQVNVVTPPPAGLPLTSSFGPVPMAAAEDPFGSTNSAMMGQTPFPYPYADRNMVTSDLQYLTQNPSPAMQHLINSLQISQGTFREPPKEDEDDTIL</sequence>